<comment type="catalytic activity">
    <reaction evidence="10">
        <text>(R)-2-hydroxyglutarate + NAD(+) = 2-oxoglutarate + NADH + H(+)</text>
        <dbReference type="Rhea" id="RHEA:49612"/>
        <dbReference type="ChEBI" id="CHEBI:15378"/>
        <dbReference type="ChEBI" id="CHEBI:15801"/>
        <dbReference type="ChEBI" id="CHEBI:16810"/>
        <dbReference type="ChEBI" id="CHEBI:57540"/>
        <dbReference type="ChEBI" id="CHEBI:57945"/>
        <dbReference type="EC" id="1.1.1.399"/>
    </reaction>
</comment>
<dbReference type="SUPFAM" id="SSF51735">
    <property type="entry name" value="NAD(P)-binding Rossmann-fold domains"/>
    <property type="match status" value="1"/>
</dbReference>
<dbReference type="EMBL" id="CP012508">
    <property type="protein sequence ID" value="ALB23067.1"/>
    <property type="molecule type" value="Genomic_DNA"/>
</dbReference>
<dbReference type="SUPFAM" id="SSF52283">
    <property type="entry name" value="Formate/glycerate dehydrogenase catalytic domain-like"/>
    <property type="match status" value="1"/>
</dbReference>
<dbReference type="PROSITE" id="PS00671">
    <property type="entry name" value="D_2_HYDROXYACID_DH_3"/>
    <property type="match status" value="1"/>
</dbReference>
<protein>
    <recommendedName>
        <fullName evidence="6">D-3-phosphoglycerate dehydrogenase</fullName>
        <ecNumber evidence="4">1.1.1.399</ecNumber>
        <ecNumber evidence="5">1.1.1.95</ecNumber>
    </recommendedName>
    <alternativeName>
        <fullName evidence="9">2-oxoglutarate reductase</fullName>
    </alternativeName>
</protein>
<evidence type="ECO:0000256" key="7">
    <source>
        <dbReference type="ARBA" id="ARBA00023002"/>
    </source>
</evidence>
<dbReference type="Pfam" id="PF22629">
    <property type="entry name" value="ACT_AHAS_ss"/>
    <property type="match status" value="1"/>
</dbReference>
<evidence type="ECO:0000313" key="14">
    <source>
        <dbReference type="Proteomes" id="UP000029558"/>
    </source>
</evidence>
<evidence type="ECO:0000256" key="2">
    <source>
        <dbReference type="ARBA" id="ARBA00005216"/>
    </source>
</evidence>
<dbReference type="InterPro" id="IPR029752">
    <property type="entry name" value="D-isomer_DH_CS1"/>
</dbReference>
<sequence>MKYKHPHDLNILLLEGIHDSAHKTLSEFGFKHIHSLPTALSEAELIHTLNSKDIDLVGIRSRTQINKTILEQAPSLKGIGCFCIGTNQIDLAFATASGIPVFNAPHANTRSVAELVIGLSIMLLRQIFPKNQAAHQGAWLKAATGCHEIRGKTLGIIGYGHIGSQVSVLAESLGMHVIYYDTLAKLPLGNAKQVPSLAALLQTADIISLHVPESEETRYLIAEHEIGQMKPDAILINASRGHVVDIDALTAALAGNELKGAALDVFPIEPESNIQPFQSPLQGLDNVILTPHIGGSTEEAQLNIGTEVAAKFIQFARYGHTQGSVNFPLLQLSPHPKAQRILHIHKNIPGILGQINHVLAEHSINIVGQSLETFQDIGAVLLDIEPATNQQILINLKAIEGTIKLRAILK</sequence>
<evidence type="ECO:0000256" key="9">
    <source>
        <dbReference type="ARBA" id="ARBA00030455"/>
    </source>
</evidence>
<comment type="function">
    <text evidence="1">Catalyzes the reversible oxidation of 3-phospho-D-glycerate to 3-phosphonooxypyruvate, the first step of the phosphorylated L-serine biosynthesis pathway. Also catalyzes the reversible oxidation of 2-hydroxyglutarate to 2-oxoglutarate.</text>
</comment>
<dbReference type="GO" id="GO:0006564">
    <property type="term" value="P:L-serine biosynthetic process"/>
    <property type="evidence" value="ECO:0007669"/>
    <property type="project" value="UniProtKB-ARBA"/>
</dbReference>
<dbReference type="InterPro" id="IPR054480">
    <property type="entry name" value="AHAS_small-like_ACT"/>
</dbReference>
<dbReference type="EC" id="1.1.1.399" evidence="4"/>
<evidence type="ECO:0000313" key="13">
    <source>
        <dbReference type="EMBL" id="ALB23067.1"/>
    </source>
</evidence>
<organism evidence="13 14">
    <name type="scientific">Piscirickettsia salmonis</name>
    <dbReference type="NCBI Taxonomy" id="1238"/>
    <lineage>
        <taxon>Bacteria</taxon>
        <taxon>Pseudomonadati</taxon>
        <taxon>Pseudomonadota</taxon>
        <taxon>Gammaproteobacteria</taxon>
        <taxon>Thiotrichales</taxon>
        <taxon>Piscirickettsiaceae</taxon>
        <taxon>Piscirickettsia</taxon>
    </lineage>
</organism>
<comment type="catalytic activity">
    <reaction evidence="11">
        <text>(2R)-3-phosphoglycerate + NAD(+) = 3-phosphooxypyruvate + NADH + H(+)</text>
        <dbReference type="Rhea" id="RHEA:12641"/>
        <dbReference type="ChEBI" id="CHEBI:15378"/>
        <dbReference type="ChEBI" id="CHEBI:18110"/>
        <dbReference type="ChEBI" id="CHEBI:57540"/>
        <dbReference type="ChEBI" id="CHEBI:57945"/>
        <dbReference type="ChEBI" id="CHEBI:58272"/>
        <dbReference type="EC" id="1.1.1.95"/>
    </reaction>
</comment>
<name>A0A1L6TCI5_PISSA</name>
<dbReference type="GO" id="GO:0047545">
    <property type="term" value="F:(S)-2-hydroxyglutarate dehydrogenase activity"/>
    <property type="evidence" value="ECO:0007669"/>
    <property type="project" value="UniProtKB-ARBA"/>
</dbReference>
<evidence type="ECO:0000256" key="11">
    <source>
        <dbReference type="ARBA" id="ARBA00048731"/>
    </source>
</evidence>
<evidence type="ECO:0000256" key="6">
    <source>
        <dbReference type="ARBA" id="ARBA00021582"/>
    </source>
</evidence>
<dbReference type="PROSITE" id="PS00065">
    <property type="entry name" value="D_2_HYDROXYACID_DH_1"/>
    <property type="match status" value="1"/>
</dbReference>
<dbReference type="Pfam" id="PF00389">
    <property type="entry name" value="2-Hacid_dh"/>
    <property type="match status" value="1"/>
</dbReference>
<evidence type="ECO:0000256" key="10">
    <source>
        <dbReference type="ARBA" id="ARBA00048126"/>
    </source>
</evidence>
<proteinExistence type="inferred from homology"/>
<dbReference type="Pfam" id="PF02826">
    <property type="entry name" value="2-Hacid_dh_C"/>
    <property type="match status" value="1"/>
</dbReference>
<dbReference type="CDD" id="cd04901">
    <property type="entry name" value="ACT_3PGDH"/>
    <property type="match status" value="1"/>
</dbReference>
<evidence type="ECO:0000256" key="1">
    <source>
        <dbReference type="ARBA" id="ARBA00003800"/>
    </source>
</evidence>
<dbReference type="NCBIfam" id="NF008759">
    <property type="entry name" value="PRK11790.1"/>
    <property type="match status" value="1"/>
</dbReference>
<dbReference type="AlphaFoldDB" id="A0A1L6TCI5"/>
<dbReference type="PANTHER" id="PTHR43761">
    <property type="entry name" value="D-ISOMER SPECIFIC 2-HYDROXYACID DEHYDROGENASE FAMILY PROTEIN (AFU_ORTHOLOGUE AFUA_1G13630)"/>
    <property type="match status" value="1"/>
</dbReference>
<dbReference type="GO" id="GO:0051287">
    <property type="term" value="F:NAD binding"/>
    <property type="evidence" value="ECO:0007669"/>
    <property type="project" value="InterPro"/>
</dbReference>
<comment type="pathway">
    <text evidence="2">Amino-acid biosynthesis; L-serine biosynthesis; L-serine from 3-phospho-D-glycerate: step 1/3.</text>
</comment>
<dbReference type="InterPro" id="IPR006139">
    <property type="entry name" value="D-isomer_2_OHA_DH_cat_dom"/>
</dbReference>
<dbReference type="Proteomes" id="UP000029558">
    <property type="component" value="Chromosome"/>
</dbReference>
<dbReference type="Gene3D" id="3.30.70.260">
    <property type="match status" value="1"/>
</dbReference>
<reference evidence="13 14" key="1">
    <citation type="journal article" date="2014" name="Genome Announc.">
        <title>Comparative Genome Analysis of Two Isolates of the Fish Pathogen Piscirickettsia salmonis from Different Hosts Reveals Major Differences in Virulence-Associated Secretion Systems.</title>
        <authorList>
            <person name="Bohle H."/>
            <person name="Henriquez P."/>
            <person name="Grothusen H."/>
            <person name="Navas E."/>
            <person name="Sandoval A."/>
            <person name="Bustamante F."/>
            <person name="Bustos P."/>
            <person name="Mancilla M."/>
        </authorList>
    </citation>
    <scope>NUCLEOTIDE SEQUENCE [LARGE SCALE GENOMIC DNA]</scope>
    <source>
        <strain evidence="14">B1-32597</strain>
    </source>
</reference>
<dbReference type="Gene3D" id="3.40.50.720">
    <property type="entry name" value="NAD(P)-binding Rossmann-like Domain"/>
    <property type="match status" value="2"/>
</dbReference>
<dbReference type="PROSITE" id="PS51671">
    <property type="entry name" value="ACT"/>
    <property type="match status" value="1"/>
</dbReference>
<dbReference type="InterPro" id="IPR029753">
    <property type="entry name" value="D-isomer_DH_CS"/>
</dbReference>
<dbReference type="FunFam" id="3.40.50.720:FF:000041">
    <property type="entry name" value="D-3-phosphoglycerate dehydrogenase"/>
    <property type="match status" value="1"/>
</dbReference>
<dbReference type="PANTHER" id="PTHR43761:SF1">
    <property type="entry name" value="D-ISOMER SPECIFIC 2-HYDROXYACID DEHYDROGENASE CATALYTIC DOMAIN-CONTAINING PROTEIN-RELATED"/>
    <property type="match status" value="1"/>
</dbReference>
<evidence type="ECO:0000256" key="5">
    <source>
        <dbReference type="ARBA" id="ARBA00013143"/>
    </source>
</evidence>
<dbReference type="InterPro" id="IPR002912">
    <property type="entry name" value="ACT_dom"/>
</dbReference>
<comment type="similarity">
    <text evidence="3 12">Belongs to the D-isomer specific 2-hydroxyacid dehydrogenase family.</text>
</comment>
<evidence type="ECO:0000256" key="4">
    <source>
        <dbReference type="ARBA" id="ARBA00013001"/>
    </source>
</evidence>
<keyword evidence="7 12" id="KW-0560">Oxidoreductase</keyword>
<accession>A0A1L6TCI5</accession>
<evidence type="ECO:0000256" key="8">
    <source>
        <dbReference type="ARBA" id="ARBA00023027"/>
    </source>
</evidence>
<gene>
    <name evidence="13" type="ORF">KU39_1887</name>
</gene>
<dbReference type="SUPFAM" id="SSF55021">
    <property type="entry name" value="ACT-like"/>
    <property type="match status" value="1"/>
</dbReference>
<evidence type="ECO:0000256" key="12">
    <source>
        <dbReference type="RuleBase" id="RU003719"/>
    </source>
</evidence>
<dbReference type="GO" id="GO:0004617">
    <property type="term" value="F:phosphoglycerate dehydrogenase activity"/>
    <property type="evidence" value="ECO:0007669"/>
    <property type="project" value="UniProtKB-EC"/>
</dbReference>
<dbReference type="RefSeq" id="WP_017376680.1">
    <property type="nucleotide sequence ID" value="NZ_CP012508.1"/>
</dbReference>
<dbReference type="InterPro" id="IPR045865">
    <property type="entry name" value="ACT-like_dom_sf"/>
</dbReference>
<evidence type="ECO:0000256" key="3">
    <source>
        <dbReference type="ARBA" id="ARBA00005854"/>
    </source>
</evidence>
<dbReference type="OrthoDB" id="9805416at2"/>
<dbReference type="InterPro" id="IPR050418">
    <property type="entry name" value="D-iso_2-hydroxyacid_DH_PdxB"/>
</dbReference>
<dbReference type="InterPro" id="IPR036291">
    <property type="entry name" value="NAD(P)-bd_dom_sf"/>
</dbReference>
<keyword evidence="8" id="KW-0520">NAD</keyword>
<dbReference type="EC" id="1.1.1.95" evidence="5"/>
<dbReference type="InterPro" id="IPR006140">
    <property type="entry name" value="D-isomer_DH_NAD-bd"/>
</dbReference>
<dbReference type="CDD" id="cd12176">
    <property type="entry name" value="PGDH_3"/>
    <property type="match status" value="1"/>
</dbReference>